<sequence>MKGRGGDITISISPENREEFTRKERGCPLAPYLRLPIQTIAGWPFRFAERRNEMLSISLFPPAAFPSSAGFLKHPLFSGTDAQIILDKNSKVL</sequence>
<evidence type="ECO:0000313" key="2">
    <source>
        <dbReference type="EMBL" id="MBZ0157591.1"/>
    </source>
</evidence>
<evidence type="ECO:0000256" key="1">
    <source>
        <dbReference type="SAM" id="MobiDB-lite"/>
    </source>
</evidence>
<accession>A0A953LY30</accession>
<name>A0A953LY30_9BACT</name>
<organism evidence="2 3">
    <name type="scientific">Candidatus Nitrobium versatile</name>
    <dbReference type="NCBI Taxonomy" id="2884831"/>
    <lineage>
        <taxon>Bacteria</taxon>
        <taxon>Pseudomonadati</taxon>
        <taxon>Nitrospirota</taxon>
        <taxon>Nitrospiria</taxon>
        <taxon>Nitrospirales</taxon>
        <taxon>Nitrospiraceae</taxon>
        <taxon>Candidatus Nitrobium</taxon>
    </lineage>
</organism>
<dbReference type="EMBL" id="JAIOIV010000120">
    <property type="protein sequence ID" value="MBZ0157591.1"/>
    <property type="molecule type" value="Genomic_DNA"/>
</dbReference>
<feature type="non-terminal residue" evidence="2">
    <location>
        <position position="1"/>
    </location>
</feature>
<gene>
    <name evidence="2" type="ORF">K8I29_15435</name>
</gene>
<feature type="region of interest" description="Disordered" evidence="1">
    <location>
        <begin position="1"/>
        <end position="23"/>
    </location>
</feature>
<proteinExistence type="predicted"/>
<dbReference type="AlphaFoldDB" id="A0A953LY30"/>
<reference evidence="2" key="2">
    <citation type="submission" date="2021-08" db="EMBL/GenBank/DDBJ databases">
        <authorList>
            <person name="Dalcin Martins P."/>
        </authorList>
    </citation>
    <scope>NUCLEOTIDE SEQUENCE</scope>
    <source>
        <strain evidence="2">MAG_39</strain>
    </source>
</reference>
<evidence type="ECO:0000313" key="3">
    <source>
        <dbReference type="Proteomes" id="UP000705867"/>
    </source>
</evidence>
<comment type="caution">
    <text evidence="2">The sequence shown here is derived from an EMBL/GenBank/DDBJ whole genome shotgun (WGS) entry which is preliminary data.</text>
</comment>
<reference evidence="2" key="1">
    <citation type="journal article" date="2021" name="bioRxiv">
        <title>Unraveling nitrogen, sulfur and carbon metabolic pathways and microbial community transcriptional responses to substrate deprivation and toxicity stresses in a bioreactor mimicking anoxic brackish coastal sediment conditions.</title>
        <authorList>
            <person name="Martins P.D."/>
            <person name="Echeveste M.J."/>
            <person name="Arshad A."/>
            <person name="Kurth J."/>
            <person name="Ouboter H."/>
            <person name="Jetten M.S.M."/>
            <person name="Welte C.U."/>
        </authorList>
    </citation>
    <scope>NUCLEOTIDE SEQUENCE</scope>
    <source>
        <strain evidence="2">MAG_39</strain>
    </source>
</reference>
<protein>
    <submittedName>
        <fullName evidence="2">Uncharacterized protein</fullName>
    </submittedName>
</protein>
<dbReference type="Proteomes" id="UP000705867">
    <property type="component" value="Unassembled WGS sequence"/>
</dbReference>